<name>A0A4R2R4H0_9PSEU</name>
<dbReference type="PANTHER" id="PTHR30006:SF2">
    <property type="entry name" value="ABC TRANSPORTER SUBSTRATE-BINDING PROTEIN"/>
    <property type="match status" value="1"/>
</dbReference>
<dbReference type="SUPFAM" id="SSF53850">
    <property type="entry name" value="Periplasmic binding protein-like II"/>
    <property type="match status" value="1"/>
</dbReference>
<evidence type="ECO:0000256" key="2">
    <source>
        <dbReference type="SAM" id="SignalP"/>
    </source>
</evidence>
<comment type="caution">
    <text evidence="3">The sequence shown here is derived from an EMBL/GenBank/DDBJ whole genome shotgun (WGS) entry which is preliminary data.</text>
</comment>
<feature type="chain" id="PRO_5039566427" evidence="2">
    <location>
        <begin position="20"/>
        <end position="352"/>
    </location>
</feature>
<organism evidence="3 4">
    <name type="scientific">Tamaricihabitans halophyticus</name>
    <dbReference type="NCBI Taxonomy" id="1262583"/>
    <lineage>
        <taxon>Bacteria</taxon>
        <taxon>Bacillati</taxon>
        <taxon>Actinomycetota</taxon>
        <taxon>Actinomycetes</taxon>
        <taxon>Pseudonocardiales</taxon>
        <taxon>Pseudonocardiaceae</taxon>
        <taxon>Tamaricihabitans</taxon>
    </lineage>
</organism>
<dbReference type="Proteomes" id="UP000294911">
    <property type="component" value="Unassembled WGS sequence"/>
</dbReference>
<feature type="signal peptide" evidence="2">
    <location>
        <begin position="1"/>
        <end position="19"/>
    </location>
</feature>
<accession>A0A4R2R4H0</accession>
<dbReference type="Pfam" id="PF13343">
    <property type="entry name" value="SBP_bac_6"/>
    <property type="match status" value="1"/>
</dbReference>
<evidence type="ECO:0000313" key="3">
    <source>
        <dbReference type="EMBL" id="TCP57473.1"/>
    </source>
</evidence>
<dbReference type="AlphaFoldDB" id="A0A4R2R4H0"/>
<dbReference type="Gene3D" id="3.40.190.10">
    <property type="entry name" value="Periplasmic binding protein-like II"/>
    <property type="match status" value="2"/>
</dbReference>
<sequence length="352" mass="37424">MLVALTMIVSLFAASCGLAERAEQAARSGEDGGGNVLTVSVFGGDWGNAIQQHVIDRFEQQTGVTVRVQINTSTLALGQLRQDPGIYDVVLLDSGVSELARAEDLVATLPEKQLTNLGRLTNRAALRDQGGLWAVTMGFWSLGIAYNTEKVAQPPSSWADLWDPKFAGRVAVPTPATTGGLPLLLASAEMFGRGPSDVDAGFTRLEQLKVAAYADSSGTASNLLQSGEAVVAAHYNSGTWPLADQGLPIGWVAPKEGALAADSRWHLAAGSPKRDLAAQFIDFASGVAAQQGLVDDLYLAPADESVQPTGKAAERMPWGASGSLKDLRFPDWNVINAHRQEFTDRWNKQVAK</sequence>
<dbReference type="PANTHER" id="PTHR30006">
    <property type="entry name" value="THIAMINE-BINDING PERIPLASMIC PROTEIN-RELATED"/>
    <property type="match status" value="1"/>
</dbReference>
<proteinExistence type="predicted"/>
<keyword evidence="1 2" id="KW-0732">Signal</keyword>
<evidence type="ECO:0000313" key="4">
    <source>
        <dbReference type="Proteomes" id="UP000294911"/>
    </source>
</evidence>
<dbReference type="GO" id="GO:0030288">
    <property type="term" value="C:outer membrane-bounded periplasmic space"/>
    <property type="evidence" value="ECO:0007669"/>
    <property type="project" value="TreeGrafter"/>
</dbReference>
<dbReference type="GO" id="GO:0015888">
    <property type="term" value="P:thiamine transport"/>
    <property type="evidence" value="ECO:0007669"/>
    <property type="project" value="TreeGrafter"/>
</dbReference>
<keyword evidence="4" id="KW-1185">Reference proteome</keyword>
<dbReference type="GO" id="GO:0030975">
    <property type="term" value="F:thiamine binding"/>
    <property type="evidence" value="ECO:0007669"/>
    <property type="project" value="TreeGrafter"/>
</dbReference>
<evidence type="ECO:0000256" key="1">
    <source>
        <dbReference type="ARBA" id="ARBA00022729"/>
    </source>
</evidence>
<dbReference type="GO" id="GO:0030976">
    <property type="term" value="F:thiamine pyrophosphate binding"/>
    <property type="evidence" value="ECO:0007669"/>
    <property type="project" value="TreeGrafter"/>
</dbReference>
<protein>
    <submittedName>
        <fullName evidence="3">Putative spermidine/putrescine transport system substrate-binding protein</fullName>
    </submittedName>
</protein>
<dbReference type="EMBL" id="SLXQ01000001">
    <property type="protein sequence ID" value="TCP57473.1"/>
    <property type="molecule type" value="Genomic_DNA"/>
</dbReference>
<reference evidence="3 4" key="1">
    <citation type="submission" date="2019-03" db="EMBL/GenBank/DDBJ databases">
        <title>Genomic Encyclopedia of Type Strains, Phase IV (KMG-IV): sequencing the most valuable type-strain genomes for metagenomic binning, comparative biology and taxonomic classification.</title>
        <authorList>
            <person name="Goeker M."/>
        </authorList>
    </citation>
    <scope>NUCLEOTIDE SEQUENCE [LARGE SCALE GENOMIC DNA]</scope>
    <source>
        <strain evidence="3 4">DSM 45765</strain>
    </source>
</reference>
<dbReference type="CDD" id="cd13589">
    <property type="entry name" value="PBP2_polyamine_RpCGA009"/>
    <property type="match status" value="1"/>
</dbReference>
<gene>
    <name evidence="3" type="ORF">EV191_1011430</name>
</gene>